<dbReference type="AlphaFoldDB" id="A0A419VXC4"/>
<gene>
    <name evidence="1" type="ORF">BC643_3885</name>
</gene>
<sequence>MRVVNSDHPGIYRYSIDCKEHLCYVYVGGRIDYHITVSLIKAVAEHPDFTPDMCILLDLTELNYHPTYQELMAIRDHLKLMKDRFRSRIAVHVPHDLHDLILMMSMFCKKFGLNMRPFRNREDLQEWFSEINLSHCSFQQIS</sequence>
<name>A0A419VXC4_9BACT</name>
<dbReference type="RefSeq" id="WP_147377277.1">
    <property type="nucleotide sequence ID" value="NZ_RAPN01000003.1"/>
</dbReference>
<dbReference type="Proteomes" id="UP000283387">
    <property type="component" value="Unassembled WGS sequence"/>
</dbReference>
<reference evidence="1 2" key="1">
    <citation type="submission" date="2018-09" db="EMBL/GenBank/DDBJ databases">
        <title>Genomic Encyclopedia of Archaeal and Bacterial Type Strains, Phase II (KMG-II): from individual species to whole genera.</title>
        <authorList>
            <person name="Goeker M."/>
        </authorList>
    </citation>
    <scope>NUCLEOTIDE SEQUENCE [LARGE SCALE GENOMIC DNA]</scope>
    <source>
        <strain evidence="1 2">DSM 27148</strain>
    </source>
</reference>
<dbReference type="EMBL" id="RAPN01000003">
    <property type="protein sequence ID" value="RKD87877.1"/>
    <property type="molecule type" value="Genomic_DNA"/>
</dbReference>
<keyword evidence="2" id="KW-1185">Reference proteome</keyword>
<proteinExistence type="predicted"/>
<comment type="caution">
    <text evidence="1">The sequence shown here is derived from an EMBL/GenBank/DDBJ whole genome shotgun (WGS) entry which is preliminary data.</text>
</comment>
<accession>A0A419VXC4</accession>
<evidence type="ECO:0008006" key="3">
    <source>
        <dbReference type="Google" id="ProtNLM"/>
    </source>
</evidence>
<evidence type="ECO:0000313" key="1">
    <source>
        <dbReference type="EMBL" id="RKD87877.1"/>
    </source>
</evidence>
<organism evidence="1 2">
    <name type="scientific">Mangrovibacterium diazotrophicum</name>
    <dbReference type="NCBI Taxonomy" id="1261403"/>
    <lineage>
        <taxon>Bacteria</taxon>
        <taxon>Pseudomonadati</taxon>
        <taxon>Bacteroidota</taxon>
        <taxon>Bacteroidia</taxon>
        <taxon>Marinilabiliales</taxon>
        <taxon>Prolixibacteraceae</taxon>
        <taxon>Mangrovibacterium</taxon>
    </lineage>
</organism>
<protein>
    <recommendedName>
        <fullName evidence="3">SpoIIAA-like protein</fullName>
    </recommendedName>
</protein>
<evidence type="ECO:0000313" key="2">
    <source>
        <dbReference type="Proteomes" id="UP000283387"/>
    </source>
</evidence>